<dbReference type="Gene3D" id="2.60.120.600">
    <property type="entry name" value="Domain of unknown function DUF1214, C-terminal domain"/>
    <property type="match status" value="1"/>
</dbReference>
<evidence type="ECO:0000313" key="3">
    <source>
        <dbReference type="EMBL" id="ESR22776.1"/>
    </source>
</evidence>
<dbReference type="RefSeq" id="WP_023434022.1">
    <property type="nucleotide sequence ID" value="NZ_AWXZ01000040.1"/>
</dbReference>
<keyword evidence="4" id="KW-1185">Reference proteome</keyword>
<dbReference type="eggNOG" id="COG5402">
    <property type="taxonomic scope" value="Bacteria"/>
</dbReference>
<dbReference type="PANTHER" id="PTHR36509">
    <property type="entry name" value="BLL3101 PROTEIN"/>
    <property type="match status" value="1"/>
</dbReference>
<dbReference type="InterPro" id="IPR010621">
    <property type="entry name" value="DUF1214"/>
</dbReference>
<dbReference type="OrthoDB" id="7837485at2"/>
<protein>
    <recommendedName>
        <fullName evidence="2">DUF1214 domain-containing protein</fullName>
    </recommendedName>
</protein>
<keyword evidence="1" id="KW-0812">Transmembrane</keyword>
<sequence>MSIIGSSGAFRGLRSFVTRGGRGARRGTFTPLAAVLIVVVAAALGIGSAWWAIDSDVSLERVTVGVWTSWPTAGQDHADPYLQARLARSGELVMSRAEGASLTAHTDESGEPLLATCTYEIAGRIPGAQWWTLTVYREEDLSLMRTPAERTSFRSDLVLRNRDDSILVTMSPRARPGNWLPVDPDAGEVRLVLRLYDTPIATGGKLTDVELPTVERRSCE</sequence>
<dbReference type="PIRSF" id="PIRSF009471">
    <property type="entry name" value="UCP009471"/>
    <property type="match status" value="1"/>
</dbReference>
<evidence type="ECO:0000259" key="2">
    <source>
        <dbReference type="Pfam" id="PF06742"/>
    </source>
</evidence>
<feature type="domain" description="DUF1214" evidence="2">
    <location>
        <begin position="99"/>
        <end position="198"/>
    </location>
</feature>
<dbReference type="InterPro" id="IPR037049">
    <property type="entry name" value="DUF1214_C_sf"/>
</dbReference>
<comment type="caution">
    <text evidence="3">The sequence shown here is derived from an EMBL/GenBank/DDBJ whole genome shotgun (WGS) entry which is preliminary data.</text>
</comment>
<reference evidence="3 4" key="1">
    <citation type="journal article" date="2014" name="Genome Announc.">
        <title>Draft Genome Sequence of Lutibaculum baratangense Strain AMV1T, Isolated from a Mud Volcano in Andamans, India.</title>
        <authorList>
            <person name="Singh A."/>
            <person name="Sreenivas A."/>
            <person name="Sathyanarayana Reddy G."/>
            <person name="Pinnaka A.K."/>
            <person name="Shivaji S."/>
        </authorList>
    </citation>
    <scope>NUCLEOTIDE SEQUENCE [LARGE SCALE GENOMIC DNA]</scope>
    <source>
        <strain evidence="3 4">AMV1</strain>
    </source>
</reference>
<name>V4R9A0_9HYPH</name>
<proteinExistence type="predicted"/>
<dbReference type="PANTHER" id="PTHR36509:SF2">
    <property type="entry name" value="BLL3101 PROTEIN"/>
    <property type="match status" value="1"/>
</dbReference>
<dbReference type="AlphaFoldDB" id="V4R9A0"/>
<dbReference type="SUPFAM" id="SSF160935">
    <property type="entry name" value="VPA0735-like"/>
    <property type="match status" value="1"/>
</dbReference>
<gene>
    <name evidence="3" type="ORF">N177_3913</name>
</gene>
<dbReference type="InterPro" id="IPR012038">
    <property type="entry name" value="UCP009471"/>
</dbReference>
<dbReference type="EMBL" id="AWXZ01000040">
    <property type="protein sequence ID" value="ESR22776.1"/>
    <property type="molecule type" value="Genomic_DNA"/>
</dbReference>
<feature type="transmembrane region" description="Helical" evidence="1">
    <location>
        <begin position="29"/>
        <end position="53"/>
    </location>
</feature>
<evidence type="ECO:0000313" key="4">
    <source>
        <dbReference type="Proteomes" id="UP000017819"/>
    </source>
</evidence>
<dbReference type="Pfam" id="PF06742">
    <property type="entry name" value="DUF1214"/>
    <property type="match status" value="1"/>
</dbReference>
<evidence type="ECO:0000256" key="1">
    <source>
        <dbReference type="SAM" id="Phobius"/>
    </source>
</evidence>
<keyword evidence="1" id="KW-1133">Transmembrane helix</keyword>
<organism evidence="3 4">
    <name type="scientific">Lutibaculum baratangense AMV1</name>
    <dbReference type="NCBI Taxonomy" id="631454"/>
    <lineage>
        <taxon>Bacteria</taxon>
        <taxon>Pseudomonadati</taxon>
        <taxon>Pseudomonadota</taxon>
        <taxon>Alphaproteobacteria</taxon>
        <taxon>Hyphomicrobiales</taxon>
        <taxon>Tepidamorphaceae</taxon>
        <taxon>Lutibaculum</taxon>
    </lineage>
</organism>
<keyword evidence="1" id="KW-0472">Membrane</keyword>
<dbReference type="STRING" id="631454.N177_3913"/>
<accession>V4R9A0</accession>
<dbReference type="Proteomes" id="UP000017819">
    <property type="component" value="Unassembled WGS sequence"/>
</dbReference>